<comment type="similarity">
    <text evidence="1">Belongs to the N-acetylmuramoyl-L-alanine amidase 2 family.</text>
</comment>
<protein>
    <submittedName>
        <fullName evidence="4">Putative N-acetylmuramoyl-L-alanine amidase</fullName>
    </submittedName>
</protein>
<feature type="domain" description="Peptidoglycan recognition protein family" evidence="3">
    <location>
        <begin position="2"/>
        <end position="116"/>
    </location>
</feature>
<dbReference type="Gene3D" id="3.40.80.10">
    <property type="entry name" value="Peptidoglycan recognition protein-like"/>
    <property type="match status" value="1"/>
</dbReference>
<dbReference type="GO" id="GO:0008270">
    <property type="term" value="F:zinc ion binding"/>
    <property type="evidence" value="ECO:0007669"/>
    <property type="project" value="InterPro"/>
</dbReference>
<dbReference type="InterPro" id="IPR036505">
    <property type="entry name" value="Amidase/PGRP_sf"/>
</dbReference>
<evidence type="ECO:0000259" key="2">
    <source>
        <dbReference type="SMART" id="SM00644"/>
    </source>
</evidence>
<dbReference type="SMART" id="SM00701">
    <property type="entry name" value="PGRP"/>
    <property type="match status" value="1"/>
</dbReference>
<dbReference type="InterPro" id="IPR002502">
    <property type="entry name" value="Amidase_domain"/>
</dbReference>
<name>A0A6M3X956_9ZZZZ</name>
<dbReference type="InterPro" id="IPR006619">
    <property type="entry name" value="PGRP_domain_met/bac"/>
</dbReference>
<dbReference type="AlphaFoldDB" id="A0A6M3X956"/>
<dbReference type="Pfam" id="PF01510">
    <property type="entry name" value="Amidase_2"/>
    <property type="match status" value="1"/>
</dbReference>
<dbReference type="SMART" id="SM00644">
    <property type="entry name" value="Ami_2"/>
    <property type="match status" value="1"/>
</dbReference>
<dbReference type="EMBL" id="MT144600">
    <property type="protein sequence ID" value="QJH94410.1"/>
    <property type="molecule type" value="Genomic_DNA"/>
</dbReference>
<dbReference type="CDD" id="cd06583">
    <property type="entry name" value="PGRP"/>
    <property type="match status" value="1"/>
</dbReference>
<accession>A0A6M3X956</accession>
<dbReference type="GO" id="GO:0009253">
    <property type="term" value="P:peptidoglycan catabolic process"/>
    <property type="evidence" value="ECO:0007669"/>
    <property type="project" value="InterPro"/>
</dbReference>
<dbReference type="InterPro" id="IPR015510">
    <property type="entry name" value="PGRP"/>
</dbReference>
<evidence type="ECO:0000259" key="3">
    <source>
        <dbReference type="SMART" id="SM00701"/>
    </source>
</evidence>
<dbReference type="SUPFAM" id="SSF55846">
    <property type="entry name" value="N-acetylmuramoyl-L-alanine amidase-like"/>
    <property type="match status" value="1"/>
</dbReference>
<dbReference type="PANTHER" id="PTHR11022:SF41">
    <property type="entry name" value="PEPTIDOGLYCAN-RECOGNITION PROTEIN LC-RELATED"/>
    <property type="match status" value="1"/>
</dbReference>
<dbReference type="PANTHER" id="PTHR11022">
    <property type="entry name" value="PEPTIDOGLYCAN RECOGNITION PROTEIN"/>
    <property type="match status" value="1"/>
</dbReference>
<evidence type="ECO:0000256" key="1">
    <source>
        <dbReference type="ARBA" id="ARBA00007553"/>
    </source>
</evidence>
<evidence type="ECO:0000313" key="4">
    <source>
        <dbReference type="EMBL" id="QJH94410.1"/>
    </source>
</evidence>
<gene>
    <name evidence="4" type="ORF">TM448B00218_0053</name>
</gene>
<organism evidence="4">
    <name type="scientific">viral metagenome</name>
    <dbReference type="NCBI Taxonomy" id="1070528"/>
    <lineage>
        <taxon>unclassified sequences</taxon>
        <taxon>metagenomes</taxon>
        <taxon>organismal metagenomes</taxon>
    </lineage>
</organism>
<sequence>MKPSHIILHHSLTKDSESVSWGAIKRYHTEELGWRDIGYHFGIEQVGNDVQIFTGRMMTDAGAHCKEMGMNRTSLGICFVGNYDDEDPPLEIWNTGIRLVRTLMEVFNIPQKNIYGHYEFSPHKSCPGVRFDVDKFREETTT</sequence>
<dbReference type="GO" id="GO:0008745">
    <property type="term" value="F:N-acetylmuramoyl-L-alanine amidase activity"/>
    <property type="evidence" value="ECO:0007669"/>
    <property type="project" value="InterPro"/>
</dbReference>
<proteinExistence type="inferred from homology"/>
<feature type="domain" description="N-acetylmuramoyl-L-alanine amidase" evidence="2">
    <location>
        <begin position="1"/>
        <end position="128"/>
    </location>
</feature>
<reference evidence="4" key="1">
    <citation type="submission" date="2020-03" db="EMBL/GenBank/DDBJ databases">
        <title>The deep terrestrial virosphere.</title>
        <authorList>
            <person name="Holmfeldt K."/>
            <person name="Nilsson E."/>
            <person name="Simone D."/>
            <person name="Lopez-Fernandez M."/>
            <person name="Wu X."/>
            <person name="de Brujin I."/>
            <person name="Lundin D."/>
            <person name="Andersson A."/>
            <person name="Bertilsson S."/>
            <person name="Dopson M."/>
        </authorList>
    </citation>
    <scope>NUCLEOTIDE SEQUENCE</scope>
    <source>
        <strain evidence="4">TM448B00218</strain>
    </source>
</reference>